<proteinExistence type="predicted"/>
<keyword evidence="2" id="KW-1185">Reference proteome</keyword>
<evidence type="ECO:0008006" key="3">
    <source>
        <dbReference type="Google" id="ProtNLM"/>
    </source>
</evidence>
<dbReference type="KEGG" id="svt:SVTN_22070"/>
<dbReference type="PANTHER" id="PTHR18901">
    <property type="entry name" value="2-DEOXYGLUCOSE-6-PHOSPHATE PHOSPHATASE 2"/>
    <property type="match status" value="1"/>
</dbReference>
<name>A0A0B5HXJ7_9ACTN</name>
<dbReference type="RefSeq" id="WP_041130655.1">
    <property type="nucleotide sequence ID" value="NZ_CP010407.1"/>
</dbReference>
<dbReference type="SUPFAM" id="SSF56784">
    <property type="entry name" value="HAD-like"/>
    <property type="match status" value="1"/>
</dbReference>
<dbReference type="Pfam" id="PF00702">
    <property type="entry name" value="Hydrolase"/>
    <property type="match status" value="1"/>
</dbReference>
<gene>
    <name evidence="1" type="ORF">SVTN_22070</name>
</gene>
<dbReference type="InterPro" id="IPR023214">
    <property type="entry name" value="HAD_sf"/>
</dbReference>
<accession>A0A0B5HXJ7</accession>
<dbReference type="InterPro" id="IPR036412">
    <property type="entry name" value="HAD-like_sf"/>
</dbReference>
<organism evidence="1 2">
    <name type="scientific">Streptomyces vietnamensis</name>
    <dbReference type="NCBI Taxonomy" id="362257"/>
    <lineage>
        <taxon>Bacteria</taxon>
        <taxon>Bacillati</taxon>
        <taxon>Actinomycetota</taxon>
        <taxon>Actinomycetes</taxon>
        <taxon>Kitasatosporales</taxon>
        <taxon>Streptomycetaceae</taxon>
        <taxon>Streptomyces</taxon>
    </lineage>
</organism>
<dbReference type="HOGENOM" id="CLU_045011_0_2_11"/>
<dbReference type="InterPro" id="IPR023198">
    <property type="entry name" value="PGP-like_dom2"/>
</dbReference>
<protein>
    <recommendedName>
        <fullName evidence="3">Haloacid dehalogenase</fullName>
    </recommendedName>
</protein>
<dbReference type="SFLD" id="SFLDS00003">
    <property type="entry name" value="Haloacid_Dehalogenase"/>
    <property type="match status" value="1"/>
</dbReference>
<dbReference type="PANTHER" id="PTHR18901:SF38">
    <property type="entry name" value="PSEUDOURIDINE-5'-PHOSPHATASE"/>
    <property type="match status" value="1"/>
</dbReference>
<dbReference type="InterPro" id="IPR006439">
    <property type="entry name" value="HAD-SF_hydro_IA"/>
</dbReference>
<dbReference type="Proteomes" id="UP000031774">
    <property type="component" value="Chromosome"/>
</dbReference>
<evidence type="ECO:0000313" key="2">
    <source>
        <dbReference type="Proteomes" id="UP000031774"/>
    </source>
</evidence>
<sequence>MVVRAILLDFDGLICDTEQAARDSWTALFASHGLDFPDGLWRRMAGRHDGEDLALARLADELGAPVPPEERERRLGLKAELCRAQGLRPGVTALLDEAERRGVPAHVVSSSSADWVEPHLLRLGVRDRFASLVTGDLVERRKPAPDLYLLALRRAGLSPREAYAFEDSPVGLRAARAAGLRCVVVPSAAAEGAALDGASAVLDSLDEFHFDQHTEGSHSR</sequence>
<dbReference type="EMBL" id="CP010407">
    <property type="protein sequence ID" value="AJF66655.1"/>
    <property type="molecule type" value="Genomic_DNA"/>
</dbReference>
<reference evidence="1 2" key="1">
    <citation type="submission" date="2014-12" db="EMBL/GenBank/DDBJ databases">
        <title>Complete genome sequence of Streptomyces vietnamensis strain GIMV4.0001, a genetic manipulable producer of the benzoisochromanequinone antibiotic granaticin.</title>
        <authorList>
            <person name="Deng M.R."/>
            <person name="Guo J."/>
            <person name="Ma L.Y."/>
            <person name="Feng G.D."/>
            <person name="Mo C.Y."/>
            <person name="Zhu H.H."/>
        </authorList>
    </citation>
    <scope>NUCLEOTIDE SEQUENCE [LARGE SCALE GENOMIC DNA]</scope>
    <source>
        <strain evidence="2">GIMV4.0001</strain>
    </source>
</reference>
<dbReference type="Gene3D" id="3.40.50.1000">
    <property type="entry name" value="HAD superfamily/HAD-like"/>
    <property type="match status" value="1"/>
</dbReference>
<dbReference type="Gene3D" id="1.10.150.240">
    <property type="entry name" value="Putative phosphatase, domain 2"/>
    <property type="match status" value="1"/>
</dbReference>
<evidence type="ECO:0000313" key="1">
    <source>
        <dbReference type="EMBL" id="AJF66655.1"/>
    </source>
</evidence>
<dbReference type="STRING" id="362257.SVTN_22070"/>
<dbReference type="AlphaFoldDB" id="A0A0B5HXJ7"/>
<dbReference type="SFLD" id="SFLDG01129">
    <property type="entry name" value="C1.5:_HAD__Beta-PGM__Phosphata"/>
    <property type="match status" value="1"/>
</dbReference>
<dbReference type="NCBIfam" id="TIGR01509">
    <property type="entry name" value="HAD-SF-IA-v3"/>
    <property type="match status" value="1"/>
</dbReference>